<feature type="compositionally biased region" description="Polar residues" evidence="11">
    <location>
        <begin position="29"/>
        <end position="41"/>
    </location>
</feature>
<dbReference type="InterPro" id="IPR036236">
    <property type="entry name" value="Znf_C2H2_sf"/>
</dbReference>
<dbReference type="Gene3D" id="3.30.160.60">
    <property type="entry name" value="Classic Zinc Finger"/>
    <property type="match status" value="3"/>
</dbReference>
<dbReference type="GO" id="GO:0000978">
    <property type="term" value="F:RNA polymerase II cis-regulatory region sequence-specific DNA binding"/>
    <property type="evidence" value="ECO:0007669"/>
    <property type="project" value="TreeGrafter"/>
</dbReference>
<dbReference type="InterPro" id="IPR013087">
    <property type="entry name" value="Znf_C2H2_type"/>
</dbReference>
<evidence type="ECO:0000256" key="4">
    <source>
        <dbReference type="ARBA" id="ARBA00022771"/>
    </source>
</evidence>
<keyword evidence="14" id="KW-1185">Reference proteome</keyword>
<keyword evidence="7" id="KW-0238">DNA-binding</keyword>
<evidence type="ECO:0000256" key="11">
    <source>
        <dbReference type="SAM" id="MobiDB-lite"/>
    </source>
</evidence>
<dbReference type="PANTHER" id="PTHR23235:SF64">
    <property type="entry name" value="KRUEPPEL-LIKE FACTOR 10"/>
    <property type="match status" value="1"/>
</dbReference>
<dbReference type="FunFam" id="3.30.160.60:FF:000018">
    <property type="entry name" value="Krueppel-like factor 15"/>
    <property type="match status" value="1"/>
</dbReference>
<keyword evidence="5" id="KW-0862">Zinc</keyword>
<sequence length="287" mass="31305">MTSISESQPVTSSDSDRRYSEAVEALMSMNLQQRGSSSSHVMSCMTPPYSPESDPHLGSGVTASPEARSQAVSVIRHTSDADRAPLRSPADPPSAPAAVLQMLPVTASSSPPPASLLFVAKSSVVVILPPKQTVTAPPVGLKFTAIAPAPARDPSTVTPASGAVPSRPRDHICTHPDCGKTYFKSSHLKAHLRTHTGEKPFRCCWDGCLRRFARSDELSRHRRSHTGEKRFSCPVCHSRFVRSDHLTKHTRRHLTARRTPVWQKEVYRLNSISAVCHLQPLAPKTQS</sequence>
<name>A0A9J7XYU6_CYPCA</name>
<dbReference type="GO" id="GO:0000981">
    <property type="term" value="F:DNA-binding transcription factor activity, RNA polymerase II-specific"/>
    <property type="evidence" value="ECO:0007669"/>
    <property type="project" value="TreeGrafter"/>
</dbReference>
<evidence type="ECO:0000256" key="2">
    <source>
        <dbReference type="ARBA" id="ARBA00022723"/>
    </source>
</evidence>
<feature type="domain" description="C2H2-type" evidence="12">
    <location>
        <begin position="171"/>
        <end position="200"/>
    </location>
</feature>
<evidence type="ECO:0000256" key="3">
    <source>
        <dbReference type="ARBA" id="ARBA00022737"/>
    </source>
</evidence>
<dbReference type="GeneTree" id="ENSGT00940000159405"/>
<reference evidence="13" key="1">
    <citation type="submission" date="2025-08" db="UniProtKB">
        <authorList>
            <consortium name="Ensembl"/>
        </authorList>
    </citation>
    <scope>IDENTIFICATION</scope>
</reference>
<feature type="domain" description="C2H2-type" evidence="12">
    <location>
        <begin position="231"/>
        <end position="258"/>
    </location>
</feature>
<organism evidence="13 14">
    <name type="scientific">Cyprinus carpio carpio</name>
    <dbReference type="NCBI Taxonomy" id="630221"/>
    <lineage>
        <taxon>Eukaryota</taxon>
        <taxon>Metazoa</taxon>
        <taxon>Chordata</taxon>
        <taxon>Craniata</taxon>
        <taxon>Vertebrata</taxon>
        <taxon>Euteleostomi</taxon>
        <taxon>Actinopterygii</taxon>
        <taxon>Neopterygii</taxon>
        <taxon>Teleostei</taxon>
        <taxon>Ostariophysi</taxon>
        <taxon>Cypriniformes</taxon>
        <taxon>Cyprinidae</taxon>
        <taxon>Cyprininae</taxon>
        <taxon>Cyprinus</taxon>
    </lineage>
</organism>
<evidence type="ECO:0000256" key="7">
    <source>
        <dbReference type="ARBA" id="ARBA00023125"/>
    </source>
</evidence>
<dbReference type="PANTHER" id="PTHR23235">
    <property type="entry name" value="KRUEPPEL-LIKE TRANSCRIPTION FACTOR"/>
    <property type="match status" value="1"/>
</dbReference>
<evidence type="ECO:0000256" key="6">
    <source>
        <dbReference type="ARBA" id="ARBA00023015"/>
    </source>
</evidence>
<dbReference type="GO" id="GO:0008270">
    <property type="term" value="F:zinc ion binding"/>
    <property type="evidence" value="ECO:0007669"/>
    <property type="project" value="UniProtKB-KW"/>
</dbReference>
<dbReference type="Ensembl" id="ENSCCRT00000159195.1">
    <property type="protein sequence ID" value="ENSCCRP00000113117.1"/>
    <property type="gene ID" value="ENSCCRG00000056934.1"/>
</dbReference>
<evidence type="ECO:0000313" key="14">
    <source>
        <dbReference type="Proteomes" id="UP001108240"/>
    </source>
</evidence>
<dbReference type="SMART" id="SM00355">
    <property type="entry name" value="ZnF_C2H2"/>
    <property type="match status" value="3"/>
</dbReference>
<dbReference type="SUPFAM" id="SSF57667">
    <property type="entry name" value="beta-beta-alpha zinc fingers"/>
    <property type="match status" value="2"/>
</dbReference>
<keyword evidence="3" id="KW-0677">Repeat</keyword>
<evidence type="ECO:0000256" key="10">
    <source>
        <dbReference type="PROSITE-ProRule" id="PRU00042"/>
    </source>
</evidence>
<evidence type="ECO:0000256" key="5">
    <source>
        <dbReference type="ARBA" id="ARBA00022833"/>
    </source>
</evidence>
<keyword evidence="6" id="KW-0805">Transcription regulation</keyword>
<dbReference type="GO" id="GO:0005634">
    <property type="term" value="C:nucleus"/>
    <property type="evidence" value="ECO:0007669"/>
    <property type="project" value="UniProtKB-SubCell"/>
</dbReference>
<evidence type="ECO:0000313" key="13">
    <source>
        <dbReference type="Ensembl" id="ENSCCRP00000113117.1"/>
    </source>
</evidence>
<keyword evidence="9" id="KW-0539">Nucleus</keyword>
<accession>A0A9J7XYU6</accession>
<keyword evidence="4 10" id="KW-0863">Zinc-finger</keyword>
<dbReference type="AlphaFoldDB" id="A0A9J7XYU6"/>
<dbReference type="PROSITE" id="PS00028">
    <property type="entry name" value="ZINC_FINGER_C2H2_1"/>
    <property type="match status" value="3"/>
</dbReference>
<dbReference type="Proteomes" id="UP001108240">
    <property type="component" value="Unplaced"/>
</dbReference>
<evidence type="ECO:0000256" key="8">
    <source>
        <dbReference type="ARBA" id="ARBA00023163"/>
    </source>
</evidence>
<keyword evidence="8" id="KW-0804">Transcription</keyword>
<comment type="subcellular location">
    <subcellularLocation>
        <location evidence="1">Nucleus</location>
    </subcellularLocation>
</comment>
<keyword evidence="2" id="KW-0479">Metal-binding</keyword>
<evidence type="ECO:0000256" key="9">
    <source>
        <dbReference type="ARBA" id="ARBA00023242"/>
    </source>
</evidence>
<dbReference type="Pfam" id="PF00096">
    <property type="entry name" value="zf-C2H2"/>
    <property type="match status" value="2"/>
</dbReference>
<proteinExistence type="predicted"/>
<evidence type="ECO:0000256" key="1">
    <source>
        <dbReference type="ARBA" id="ARBA00004123"/>
    </source>
</evidence>
<reference evidence="13" key="2">
    <citation type="submission" date="2025-09" db="UniProtKB">
        <authorList>
            <consortium name="Ensembl"/>
        </authorList>
    </citation>
    <scope>IDENTIFICATION</scope>
</reference>
<feature type="region of interest" description="Disordered" evidence="11">
    <location>
        <begin position="1"/>
        <end position="95"/>
    </location>
</feature>
<evidence type="ECO:0000259" key="12">
    <source>
        <dbReference type="PROSITE" id="PS50157"/>
    </source>
</evidence>
<feature type="domain" description="C2H2-type" evidence="12">
    <location>
        <begin position="201"/>
        <end position="230"/>
    </location>
</feature>
<protein>
    <recommendedName>
        <fullName evidence="12">C2H2-type domain-containing protein</fullName>
    </recommendedName>
</protein>
<dbReference type="PROSITE" id="PS50157">
    <property type="entry name" value="ZINC_FINGER_C2H2_2"/>
    <property type="match status" value="3"/>
</dbReference>
<dbReference type="FunFam" id="3.30.160.60:FF:000100">
    <property type="entry name" value="Zinc finger 45-like"/>
    <property type="match status" value="1"/>
</dbReference>
<feature type="compositionally biased region" description="Polar residues" evidence="11">
    <location>
        <begin position="1"/>
        <end position="13"/>
    </location>
</feature>
<dbReference type="FunFam" id="3.30.160.60:FF:002639">
    <property type="entry name" value="Kruppel-Like Factor (Zinc finger protein)"/>
    <property type="match status" value="1"/>
</dbReference>